<evidence type="ECO:0000313" key="1">
    <source>
        <dbReference type="EMBL" id="UOX33945.1"/>
    </source>
</evidence>
<reference evidence="1" key="2">
    <citation type="submission" date="2022-04" db="EMBL/GenBank/DDBJ databases">
        <title>Complete Genome Sequence of Flavobacterium sediminilitoris YSM-43, Isolated from a Tidal Sediment.</title>
        <authorList>
            <person name="Lee P.A."/>
        </authorList>
    </citation>
    <scope>NUCLEOTIDE SEQUENCE</scope>
    <source>
        <strain evidence="1">YSM-43</strain>
    </source>
</reference>
<accession>A0ABY4HM52</accession>
<dbReference type="Proteomes" id="UP000830454">
    <property type="component" value="Chromosome"/>
</dbReference>
<gene>
    <name evidence="1" type="ORF">LXD69_00165</name>
</gene>
<reference evidence="1" key="1">
    <citation type="submission" date="2021-12" db="EMBL/GenBank/DDBJ databases">
        <authorList>
            <person name="Cha I.-T."/>
            <person name="Lee K.-E."/>
            <person name="Park S.-J."/>
        </authorList>
    </citation>
    <scope>NUCLEOTIDE SEQUENCE</scope>
    <source>
        <strain evidence="1">YSM-43</strain>
    </source>
</reference>
<dbReference type="RefSeq" id="WP_246916520.1">
    <property type="nucleotide sequence ID" value="NZ_CP090145.1"/>
</dbReference>
<name>A0ABY4HM52_9FLAO</name>
<organism evidence="1 2">
    <name type="scientific">Flavobacterium sediminilitoris</name>
    <dbReference type="NCBI Taxonomy" id="2024526"/>
    <lineage>
        <taxon>Bacteria</taxon>
        <taxon>Pseudomonadati</taxon>
        <taxon>Bacteroidota</taxon>
        <taxon>Flavobacteriia</taxon>
        <taxon>Flavobacteriales</taxon>
        <taxon>Flavobacteriaceae</taxon>
        <taxon>Flavobacterium</taxon>
    </lineage>
</organism>
<dbReference type="EMBL" id="CP090145">
    <property type="protein sequence ID" value="UOX33945.1"/>
    <property type="molecule type" value="Genomic_DNA"/>
</dbReference>
<evidence type="ECO:0000313" key="2">
    <source>
        <dbReference type="Proteomes" id="UP000830454"/>
    </source>
</evidence>
<keyword evidence="2" id="KW-1185">Reference proteome</keyword>
<proteinExistence type="predicted"/>
<protein>
    <submittedName>
        <fullName evidence="1">Uncharacterized protein</fullName>
    </submittedName>
</protein>
<sequence>MISFTQLLIIWLLSIPVRNWQIEYSKEKGIDIVELVEKYKMNYGDYPKSLSEIDQKMKSDVPKWTALGTKYSYKFFENGNYSIGFKSYYGYNLQYNKLNKEWIAYD</sequence>